<gene>
    <name evidence="2" type="ORF">SAMN04487752_0400</name>
</gene>
<dbReference type="Pfam" id="PF14504">
    <property type="entry name" value="CAP_assoc_N"/>
    <property type="match status" value="1"/>
</dbReference>
<proteinExistence type="predicted"/>
<evidence type="ECO:0000313" key="2">
    <source>
        <dbReference type="EMBL" id="SDQ05253.1"/>
    </source>
</evidence>
<dbReference type="InterPro" id="IPR035940">
    <property type="entry name" value="CAP_sf"/>
</dbReference>
<evidence type="ECO:0000313" key="3">
    <source>
        <dbReference type="Proteomes" id="UP000199481"/>
    </source>
</evidence>
<evidence type="ECO:0000259" key="1">
    <source>
        <dbReference type="Pfam" id="PF14504"/>
    </source>
</evidence>
<dbReference type="RefSeq" id="WP_143019094.1">
    <property type="nucleotide sequence ID" value="NZ_FNJW01000008.1"/>
</dbReference>
<dbReference type="Proteomes" id="UP000199481">
    <property type="component" value="Unassembled WGS sequence"/>
</dbReference>
<dbReference type="Gene3D" id="3.40.33.10">
    <property type="entry name" value="CAP"/>
    <property type="match status" value="1"/>
</dbReference>
<dbReference type="EMBL" id="FNJW01000008">
    <property type="protein sequence ID" value="SDQ05253.1"/>
    <property type="molecule type" value="Genomic_DNA"/>
</dbReference>
<feature type="domain" description="CAP-associated" evidence="1">
    <location>
        <begin position="69"/>
        <end position="207"/>
    </location>
</feature>
<dbReference type="AlphaFoldDB" id="A0A1H0XQY1"/>
<reference evidence="3" key="1">
    <citation type="submission" date="2016-10" db="EMBL/GenBank/DDBJ databases">
        <authorList>
            <person name="Varghese N."/>
            <person name="Submissions S."/>
        </authorList>
    </citation>
    <scope>NUCLEOTIDE SEQUENCE [LARGE SCALE GENOMIC DNA]</scope>
    <source>
        <strain evidence="3">MPL-11</strain>
    </source>
</reference>
<dbReference type="InterPro" id="IPR029410">
    <property type="entry name" value="CAP_assoc"/>
</dbReference>
<dbReference type="OrthoDB" id="9783944at2"/>
<protein>
    <submittedName>
        <fullName evidence="2">CAP-associated N-terminal</fullName>
    </submittedName>
</protein>
<accession>A0A1H0XQY1</accession>
<keyword evidence="3" id="KW-1185">Reference proteome</keyword>
<sequence>MKTLLRSLPLIFIMLLATYWLPEVISRNPSDIITPKEESETIQSESYDYQTTDLEPEQIPIAGLGSYVGQKIENFTGKFGDPTRIDPTVYKEERWIFGEDETDYAQLIVKDGIIIDLFVLGSQLDVAPFKIGMSITEVFQLASFYPTYSVENQGEQDTLELTESDLNYRPLIAFDNGTFAVLMMDRSTNQMIAIRYLDSPSLIRLGVYDDGSKQHLNASFEVDEIRQDAINEANQKQMYEILNILRQRYELSALTPSDALSGVAETIFINQEEQIIADRQANKESNFSETESSDKASKNQNSSIETFILDDDFNSIDEQKNQTYQTLTSEQIKLTLQETELKLNEVRVLYSIQETDVAWLATNWFSLEIERNFLMDAGMTEIGVAYRANDMLLILH</sequence>
<organism evidence="2 3">
    <name type="scientific">Carnobacterium viridans</name>
    <dbReference type="NCBI Taxonomy" id="174587"/>
    <lineage>
        <taxon>Bacteria</taxon>
        <taxon>Bacillati</taxon>
        <taxon>Bacillota</taxon>
        <taxon>Bacilli</taxon>
        <taxon>Lactobacillales</taxon>
        <taxon>Carnobacteriaceae</taxon>
        <taxon>Carnobacterium</taxon>
    </lineage>
</organism>
<name>A0A1H0XQY1_9LACT</name>